<keyword evidence="3" id="KW-1185">Reference proteome</keyword>
<evidence type="ECO:0000313" key="2">
    <source>
        <dbReference type="EMBL" id="RMX53281.1"/>
    </source>
</evidence>
<name>A0A3M6UHZ9_POCDA</name>
<keyword evidence="1" id="KW-0732">Signal</keyword>
<dbReference type="GO" id="GO:0008047">
    <property type="term" value="F:enzyme activator activity"/>
    <property type="evidence" value="ECO:0007669"/>
    <property type="project" value="InterPro"/>
</dbReference>
<evidence type="ECO:0000256" key="1">
    <source>
        <dbReference type="SAM" id="SignalP"/>
    </source>
</evidence>
<dbReference type="PANTHER" id="PTHR10041:SF5">
    <property type="entry name" value="LEUCINE-RICH COLIPASE-LIKE PROTEIN 1"/>
    <property type="match status" value="1"/>
</dbReference>
<sequence length="171" mass="18982">MKSLAVLTLFFSLSVACSNLPKYSACETRENSHCSCAPGLACKVTREIDMGEQTAEVKQCMPVNEPIVVEKLTEYDVNETLDPGSAALDPAARFYPGKKCTTAADCFWPNTCCLFSKRCSLKLLKYFTCYLRSVHKCGCQEHLVCKTTTHVTLPIVKIPFPIRQCVPEDEA</sequence>
<dbReference type="GO" id="GO:0016042">
    <property type="term" value="P:lipid catabolic process"/>
    <property type="evidence" value="ECO:0007669"/>
    <property type="project" value="InterPro"/>
</dbReference>
<dbReference type="GO" id="GO:0007586">
    <property type="term" value="P:digestion"/>
    <property type="evidence" value="ECO:0007669"/>
    <property type="project" value="InterPro"/>
</dbReference>
<protein>
    <recommendedName>
        <fullName evidence="4">Prokineticin domain-containing protein</fullName>
    </recommendedName>
</protein>
<feature type="chain" id="PRO_5017962457" description="Prokineticin domain-containing protein" evidence="1">
    <location>
        <begin position="17"/>
        <end position="171"/>
    </location>
</feature>
<proteinExistence type="predicted"/>
<dbReference type="PANTHER" id="PTHR10041">
    <property type="entry name" value="COLIPASE"/>
    <property type="match status" value="1"/>
</dbReference>
<comment type="caution">
    <text evidence="2">The sequence shown here is derived from an EMBL/GenBank/DDBJ whole genome shotgun (WGS) entry which is preliminary data.</text>
</comment>
<dbReference type="GO" id="GO:0005576">
    <property type="term" value="C:extracellular region"/>
    <property type="evidence" value="ECO:0007669"/>
    <property type="project" value="InterPro"/>
</dbReference>
<organism evidence="2 3">
    <name type="scientific">Pocillopora damicornis</name>
    <name type="common">Cauliflower coral</name>
    <name type="synonym">Millepora damicornis</name>
    <dbReference type="NCBI Taxonomy" id="46731"/>
    <lineage>
        <taxon>Eukaryota</taxon>
        <taxon>Metazoa</taxon>
        <taxon>Cnidaria</taxon>
        <taxon>Anthozoa</taxon>
        <taxon>Hexacorallia</taxon>
        <taxon>Scleractinia</taxon>
        <taxon>Astrocoeniina</taxon>
        <taxon>Pocilloporidae</taxon>
        <taxon>Pocillopora</taxon>
    </lineage>
</organism>
<reference evidence="2 3" key="1">
    <citation type="journal article" date="2018" name="Sci. Rep.">
        <title>Comparative analysis of the Pocillopora damicornis genome highlights role of immune system in coral evolution.</title>
        <authorList>
            <person name="Cunning R."/>
            <person name="Bay R.A."/>
            <person name="Gillette P."/>
            <person name="Baker A.C."/>
            <person name="Traylor-Knowles N."/>
        </authorList>
    </citation>
    <scope>NUCLEOTIDE SEQUENCE [LARGE SCALE GENOMIC DNA]</scope>
    <source>
        <strain evidence="2">RSMAS</strain>
        <tissue evidence="2">Whole animal</tissue>
    </source>
</reference>
<evidence type="ECO:0008006" key="4">
    <source>
        <dbReference type="Google" id="ProtNLM"/>
    </source>
</evidence>
<dbReference type="EMBL" id="RCHS01001480">
    <property type="protein sequence ID" value="RMX53281.1"/>
    <property type="molecule type" value="Genomic_DNA"/>
</dbReference>
<dbReference type="OrthoDB" id="5982941at2759"/>
<dbReference type="Proteomes" id="UP000275408">
    <property type="component" value="Unassembled WGS sequence"/>
</dbReference>
<evidence type="ECO:0000313" key="3">
    <source>
        <dbReference type="Proteomes" id="UP000275408"/>
    </source>
</evidence>
<gene>
    <name evidence="2" type="ORF">pdam_00015260</name>
</gene>
<feature type="signal peptide" evidence="1">
    <location>
        <begin position="1"/>
        <end position="16"/>
    </location>
</feature>
<dbReference type="InterPro" id="IPR001981">
    <property type="entry name" value="Colipase"/>
</dbReference>
<dbReference type="AlphaFoldDB" id="A0A3M6UHZ9"/>
<dbReference type="PROSITE" id="PS51257">
    <property type="entry name" value="PROKAR_LIPOPROTEIN"/>
    <property type="match status" value="1"/>
</dbReference>
<accession>A0A3M6UHZ9</accession>